<name>A0A3M7TGR9_9FLAO</name>
<organism evidence="2 3">
    <name type="scientific">Chryseobacterium nematophagum</name>
    <dbReference type="NCBI Taxonomy" id="2305228"/>
    <lineage>
        <taxon>Bacteria</taxon>
        <taxon>Pseudomonadati</taxon>
        <taxon>Bacteroidota</taxon>
        <taxon>Flavobacteriia</taxon>
        <taxon>Flavobacteriales</taxon>
        <taxon>Weeksellaceae</taxon>
        <taxon>Chryseobacterium group</taxon>
        <taxon>Chryseobacterium</taxon>
    </lineage>
</organism>
<evidence type="ECO:0008006" key="4">
    <source>
        <dbReference type="Google" id="ProtNLM"/>
    </source>
</evidence>
<dbReference type="OrthoDB" id="1270335at2"/>
<feature type="region of interest" description="Disordered" evidence="1">
    <location>
        <begin position="210"/>
        <end position="231"/>
    </location>
</feature>
<dbReference type="EMBL" id="QWIU01000002">
    <property type="protein sequence ID" value="RNA61410.1"/>
    <property type="molecule type" value="Genomic_DNA"/>
</dbReference>
<proteinExistence type="predicted"/>
<evidence type="ECO:0000313" key="3">
    <source>
        <dbReference type="Proteomes" id="UP000278775"/>
    </source>
</evidence>
<accession>A0A3M7TGR9</accession>
<comment type="caution">
    <text evidence="2">The sequence shown here is derived from an EMBL/GenBank/DDBJ whole genome shotgun (WGS) entry which is preliminary data.</text>
</comment>
<gene>
    <name evidence="2" type="ORF">D1631_05420</name>
</gene>
<dbReference type="AlphaFoldDB" id="A0A3M7TGR9"/>
<dbReference type="Proteomes" id="UP000278775">
    <property type="component" value="Unassembled WGS sequence"/>
</dbReference>
<dbReference type="RefSeq" id="WP_122635551.1">
    <property type="nucleotide sequence ID" value="NZ_QWIU01000002.1"/>
</dbReference>
<protein>
    <recommendedName>
        <fullName evidence="4">DUF3945 domain-containing protein</fullName>
    </recommendedName>
</protein>
<reference evidence="2 3" key="1">
    <citation type="submission" date="2018-08" db="EMBL/GenBank/DDBJ databases">
        <title>Chryseobacterium nematophagum: a novel matrix digesting pathogen of nematodes.</title>
        <authorList>
            <person name="Page A."/>
            <person name="Roberts M."/>
            <person name="Felix M.-A."/>
            <person name="Weir W."/>
        </authorList>
    </citation>
    <scope>NUCLEOTIDE SEQUENCE [LARGE SCALE GENOMIC DNA]</scope>
    <source>
        <strain evidence="2 3">JUb129</strain>
    </source>
</reference>
<sequence>MNNILPTDDLKKYGIIEADNSFSKKLSADDIQKFLLGYTIIADNDESRITFQLTDSSQLNVKLYERDKKLSEIIENSKNKIEYSEIRKLSERTKASVLFEKKAFVLNREKNVIEEYDIIKDATELTRIVAERKNTAETNRYHSELLKLKELLQQNIEKFPEIAKEITIDLNIVNKEINVVSKGFLEEQQISKEGKNVQFHVIDPSMYKVVNQQSAEEEQQEEADRSKGRGR</sequence>
<feature type="compositionally biased region" description="Basic and acidic residues" evidence="1">
    <location>
        <begin position="222"/>
        <end position="231"/>
    </location>
</feature>
<evidence type="ECO:0000256" key="1">
    <source>
        <dbReference type="SAM" id="MobiDB-lite"/>
    </source>
</evidence>
<evidence type="ECO:0000313" key="2">
    <source>
        <dbReference type="EMBL" id="RNA61410.1"/>
    </source>
</evidence>